<feature type="compositionally biased region" description="Basic and acidic residues" evidence="1">
    <location>
        <begin position="35"/>
        <end position="49"/>
    </location>
</feature>
<comment type="caution">
    <text evidence="2">The sequence shown here is derived from an EMBL/GenBank/DDBJ whole genome shotgun (WGS) entry which is preliminary data.</text>
</comment>
<accession>A0ABS3LLF8</accession>
<evidence type="ECO:0000313" key="2">
    <source>
        <dbReference type="EMBL" id="MBO1328195.1"/>
    </source>
</evidence>
<gene>
    <name evidence="2" type="ORF">J2D75_06860</name>
</gene>
<dbReference type="EMBL" id="JAFVMG010000005">
    <property type="protein sequence ID" value="MBO1328195.1"/>
    <property type="molecule type" value="Genomic_DNA"/>
</dbReference>
<dbReference type="Proteomes" id="UP000664399">
    <property type="component" value="Unassembled WGS sequence"/>
</dbReference>
<evidence type="ECO:0000313" key="3">
    <source>
        <dbReference type="Proteomes" id="UP000664399"/>
    </source>
</evidence>
<feature type="region of interest" description="Disordered" evidence="1">
    <location>
        <begin position="1"/>
        <end position="49"/>
    </location>
</feature>
<proteinExistence type="predicted"/>
<name>A0ABS3LLF8_9PROT</name>
<keyword evidence="3" id="KW-1185">Reference proteome</keyword>
<reference evidence="2 3" key="1">
    <citation type="submission" date="2021-03" db="EMBL/GenBank/DDBJ databases">
        <title>The complete genome sequence of Acetobacter suratthaniensis TBRC 1719.</title>
        <authorList>
            <person name="Charoenyingcharoen P."/>
            <person name="Yukphan P."/>
        </authorList>
    </citation>
    <scope>NUCLEOTIDE SEQUENCE [LARGE SCALE GENOMIC DNA]</scope>
    <source>
        <strain evidence="2 3">TBRC 1719</strain>
    </source>
</reference>
<evidence type="ECO:0000256" key="1">
    <source>
        <dbReference type="SAM" id="MobiDB-lite"/>
    </source>
</evidence>
<organism evidence="2 3">
    <name type="scientific">Acetobacter suratthaniensis</name>
    <dbReference type="NCBI Taxonomy" id="1502841"/>
    <lineage>
        <taxon>Bacteria</taxon>
        <taxon>Pseudomonadati</taxon>
        <taxon>Pseudomonadota</taxon>
        <taxon>Alphaproteobacteria</taxon>
        <taxon>Acetobacterales</taxon>
        <taxon>Acetobacteraceae</taxon>
        <taxon>Acetobacter</taxon>
    </lineage>
</organism>
<protein>
    <submittedName>
        <fullName evidence="2">Uncharacterized protein</fullName>
    </submittedName>
</protein>
<dbReference type="RefSeq" id="WP_207854038.1">
    <property type="nucleotide sequence ID" value="NZ_JAFVMG010000005.1"/>
</dbReference>
<sequence length="49" mass="5414">MYFLTKEADTSLNSHRHPGTTTSPTGKDPPGKPTEPVRKPVRKPERQAA</sequence>